<dbReference type="GO" id="GO:0005789">
    <property type="term" value="C:endoplasmic reticulum membrane"/>
    <property type="evidence" value="ECO:0007669"/>
    <property type="project" value="UniProtKB-SubCell"/>
</dbReference>
<reference evidence="8" key="1">
    <citation type="journal article" date="2019" name="Plant J.">
        <title>Chlorella vulgaris genome assembly and annotation reveals the molecular basis for metabolic acclimation to high light conditions.</title>
        <authorList>
            <person name="Cecchin M."/>
            <person name="Marcolungo L."/>
            <person name="Rossato M."/>
            <person name="Girolomoni L."/>
            <person name="Cosentino E."/>
            <person name="Cuine S."/>
            <person name="Li-Beisson Y."/>
            <person name="Delledonne M."/>
            <person name="Ballottari M."/>
        </authorList>
    </citation>
    <scope>NUCLEOTIDE SEQUENCE</scope>
    <source>
        <strain evidence="8">211/11P</strain>
    </source>
</reference>
<name>A0A9D4TYJ8_CHLVU</name>
<feature type="transmembrane region" description="Helical" evidence="6">
    <location>
        <begin position="60"/>
        <end position="78"/>
    </location>
</feature>
<evidence type="ECO:0000256" key="6">
    <source>
        <dbReference type="RuleBase" id="RU363132"/>
    </source>
</evidence>
<dbReference type="Proteomes" id="UP001055712">
    <property type="component" value="Unassembled WGS sequence"/>
</dbReference>
<evidence type="ECO:0000256" key="1">
    <source>
        <dbReference type="ARBA" id="ARBA00004477"/>
    </source>
</evidence>
<evidence type="ECO:0000256" key="2">
    <source>
        <dbReference type="ARBA" id="ARBA00022692"/>
    </source>
</evidence>
<reference evidence="8" key="2">
    <citation type="submission" date="2020-11" db="EMBL/GenBank/DDBJ databases">
        <authorList>
            <person name="Cecchin M."/>
            <person name="Marcolungo L."/>
            <person name="Rossato M."/>
            <person name="Girolomoni L."/>
            <person name="Cosentino E."/>
            <person name="Cuine S."/>
            <person name="Li-Beisson Y."/>
            <person name="Delledonne M."/>
            <person name="Ballottari M."/>
        </authorList>
    </citation>
    <scope>NUCLEOTIDE SEQUENCE</scope>
    <source>
        <strain evidence="8">211/11P</strain>
        <tissue evidence="8">Whole cell</tissue>
    </source>
</reference>
<evidence type="ECO:0000259" key="7">
    <source>
        <dbReference type="PROSITE" id="PS50845"/>
    </source>
</evidence>
<evidence type="ECO:0000313" key="9">
    <source>
        <dbReference type="Proteomes" id="UP001055712"/>
    </source>
</evidence>
<dbReference type="InterPro" id="IPR045064">
    <property type="entry name" value="Reticulon-like"/>
</dbReference>
<comment type="caution">
    <text evidence="8">The sequence shown here is derived from an EMBL/GenBank/DDBJ whole genome shotgun (WGS) entry which is preliminary data.</text>
</comment>
<organism evidence="8 9">
    <name type="scientific">Chlorella vulgaris</name>
    <name type="common">Green alga</name>
    <dbReference type="NCBI Taxonomy" id="3077"/>
    <lineage>
        <taxon>Eukaryota</taxon>
        <taxon>Viridiplantae</taxon>
        <taxon>Chlorophyta</taxon>
        <taxon>core chlorophytes</taxon>
        <taxon>Trebouxiophyceae</taxon>
        <taxon>Chlorellales</taxon>
        <taxon>Chlorellaceae</taxon>
        <taxon>Chlorella clade</taxon>
        <taxon>Chlorella</taxon>
    </lineage>
</organism>
<comment type="subcellular location">
    <subcellularLocation>
        <location evidence="1 6">Endoplasmic reticulum membrane</location>
        <topology evidence="1 6">Multi-pass membrane protein</topology>
    </subcellularLocation>
</comment>
<dbReference type="InterPro" id="IPR003388">
    <property type="entry name" value="Reticulon"/>
</dbReference>
<sequence length="219" mass="23723">MASTTVPSATPARTIRLPVKDPRLEELLLWRDQKRSALVLGVISAGFGVVQFAKINAIQSAAYLLLAAVLGCFLWNQVAGFTHKPPVPLPRLLKEGVSEAQTKAVAEKATLYINKGLAFVNRLAGGRDPTLTFSVATSLYLLGKLSGLLSILGLAYALVVAAFTLPKVYELKQDEIDAAINKGRTQFTSLYDKHLHKVVSKIPRSTPARPAESSSRKEE</sequence>
<keyword evidence="9" id="KW-1185">Reference proteome</keyword>
<feature type="transmembrane region" description="Helical" evidence="6">
    <location>
        <begin position="145"/>
        <end position="165"/>
    </location>
</feature>
<gene>
    <name evidence="8" type="ORF">D9Q98_000709</name>
</gene>
<evidence type="ECO:0000313" key="8">
    <source>
        <dbReference type="EMBL" id="KAI3438274.1"/>
    </source>
</evidence>
<evidence type="ECO:0000256" key="3">
    <source>
        <dbReference type="ARBA" id="ARBA00022824"/>
    </source>
</evidence>
<dbReference type="EMBL" id="SIDB01000001">
    <property type="protein sequence ID" value="KAI3438274.1"/>
    <property type="molecule type" value="Genomic_DNA"/>
</dbReference>
<dbReference type="PANTHER" id="PTHR10994:SF193">
    <property type="entry name" value="RETICULON-LIKE PROTEIN"/>
    <property type="match status" value="1"/>
</dbReference>
<dbReference type="PROSITE" id="PS50845">
    <property type="entry name" value="RETICULON"/>
    <property type="match status" value="1"/>
</dbReference>
<feature type="transmembrane region" description="Helical" evidence="6">
    <location>
        <begin position="36"/>
        <end position="53"/>
    </location>
</feature>
<dbReference type="OrthoDB" id="567788at2759"/>
<dbReference type="AlphaFoldDB" id="A0A9D4TYJ8"/>
<evidence type="ECO:0000256" key="4">
    <source>
        <dbReference type="ARBA" id="ARBA00022989"/>
    </source>
</evidence>
<dbReference type="Pfam" id="PF02453">
    <property type="entry name" value="Reticulon"/>
    <property type="match status" value="1"/>
</dbReference>
<dbReference type="GO" id="GO:0009617">
    <property type="term" value="P:response to bacterium"/>
    <property type="evidence" value="ECO:0007669"/>
    <property type="project" value="InterPro"/>
</dbReference>
<keyword evidence="5 6" id="KW-0472">Membrane</keyword>
<protein>
    <recommendedName>
        <fullName evidence="6">Reticulon-like protein</fullName>
    </recommendedName>
</protein>
<proteinExistence type="predicted"/>
<keyword evidence="3 6" id="KW-0256">Endoplasmic reticulum</keyword>
<feature type="domain" description="Reticulon" evidence="7">
    <location>
        <begin position="24"/>
        <end position="219"/>
    </location>
</feature>
<keyword evidence="2 6" id="KW-0812">Transmembrane</keyword>
<dbReference type="PANTHER" id="PTHR10994">
    <property type="entry name" value="RETICULON"/>
    <property type="match status" value="1"/>
</dbReference>
<evidence type="ECO:0000256" key="5">
    <source>
        <dbReference type="ARBA" id="ARBA00023136"/>
    </source>
</evidence>
<keyword evidence="4 6" id="KW-1133">Transmembrane helix</keyword>
<accession>A0A9D4TYJ8</accession>